<proteinExistence type="inferred from homology"/>
<evidence type="ECO:0000256" key="8">
    <source>
        <dbReference type="ARBA" id="ARBA00023136"/>
    </source>
</evidence>
<dbReference type="SUPFAM" id="SSF48029">
    <property type="entry name" value="FliG"/>
    <property type="match status" value="2"/>
</dbReference>
<evidence type="ECO:0000256" key="9">
    <source>
        <dbReference type="ARBA" id="ARBA00023143"/>
    </source>
</evidence>
<dbReference type="Gene3D" id="1.10.220.30">
    <property type="match status" value="3"/>
</dbReference>
<evidence type="ECO:0000256" key="7">
    <source>
        <dbReference type="ARBA" id="ARBA00022779"/>
    </source>
</evidence>
<evidence type="ECO:0000256" key="4">
    <source>
        <dbReference type="ARBA" id="ARBA00021870"/>
    </source>
</evidence>
<dbReference type="GO" id="GO:0005886">
    <property type="term" value="C:plasma membrane"/>
    <property type="evidence" value="ECO:0007669"/>
    <property type="project" value="UniProtKB-SubCell"/>
</dbReference>
<dbReference type="InterPro" id="IPR000090">
    <property type="entry name" value="Flg_Motor_Flig"/>
</dbReference>
<dbReference type="PRINTS" id="PR00954">
    <property type="entry name" value="FLGMOTORFLIG"/>
</dbReference>
<keyword evidence="6" id="KW-0145">Chemotaxis</keyword>
<keyword evidence="9" id="KW-0975">Bacterial flagellum</keyword>
<name>A0AAN0S438_9ENTR</name>
<organism evidence="12 13">
    <name type="scientific">Cedecea neteri</name>
    <dbReference type="NCBI Taxonomy" id="158822"/>
    <lineage>
        <taxon>Bacteria</taxon>
        <taxon>Pseudomonadati</taxon>
        <taxon>Pseudomonadota</taxon>
        <taxon>Gammaproteobacteria</taxon>
        <taxon>Enterobacterales</taxon>
        <taxon>Enterobacteriaceae</taxon>
        <taxon>Cedecea</taxon>
    </lineage>
</organism>
<dbReference type="EMBL" id="CP009458">
    <property type="protein sequence ID" value="AIR61168.1"/>
    <property type="molecule type" value="Genomic_DNA"/>
</dbReference>
<evidence type="ECO:0000313" key="12">
    <source>
        <dbReference type="EMBL" id="AIR61168.1"/>
    </source>
</evidence>
<evidence type="ECO:0000256" key="10">
    <source>
        <dbReference type="ARBA" id="ARBA00025598"/>
    </source>
</evidence>
<feature type="domain" description="Magnesium transporter MgtE intracellular" evidence="11">
    <location>
        <begin position="126"/>
        <end position="238"/>
    </location>
</feature>
<dbReference type="PANTHER" id="PTHR30534">
    <property type="entry name" value="FLAGELLAR MOTOR SWITCH PROTEIN FLIG"/>
    <property type="match status" value="1"/>
</dbReference>
<evidence type="ECO:0000256" key="3">
    <source>
        <dbReference type="ARBA" id="ARBA00010299"/>
    </source>
</evidence>
<dbReference type="Pfam" id="PF14842">
    <property type="entry name" value="FliG_N"/>
    <property type="match status" value="1"/>
</dbReference>
<gene>
    <name evidence="12" type="primary">fliG</name>
    <name evidence="12" type="ORF">LH23_10990</name>
</gene>
<evidence type="ECO:0000256" key="6">
    <source>
        <dbReference type="ARBA" id="ARBA00022500"/>
    </source>
</evidence>
<dbReference type="GO" id="GO:0071973">
    <property type="term" value="P:bacterial-type flagellum-dependent cell motility"/>
    <property type="evidence" value="ECO:0007669"/>
    <property type="project" value="InterPro"/>
</dbReference>
<comment type="similarity">
    <text evidence="3">Belongs to the FliG family.</text>
</comment>
<dbReference type="InterPro" id="IPR028263">
    <property type="entry name" value="FliG_N"/>
</dbReference>
<keyword evidence="5" id="KW-1003">Cell membrane</keyword>
<evidence type="ECO:0000256" key="5">
    <source>
        <dbReference type="ARBA" id="ARBA00022475"/>
    </source>
</evidence>
<keyword evidence="7" id="KW-0283">Flagellar rotation</keyword>
<protein>
    <recommendedName>
        <fullName evidence="4">Flagellar motor switch protein FliG</fullName>
    </recommendedName>
</protein>
<dbReference type="SMART" id="SM00924">
    <property type="entry name" value="MgtE_N"/>
    <property type="match status" value="1"/>
</dbReference>
<evidence type="ECO:0000313" key="13">
    <source>
        <dbReference type="Proteomes" id="UP000029516"/>
    </source>
</evidence>
<sequence>MSEPTVSKSNKSSAGNGRSRIEQAAILLLSVGEDAAAQVMQKLSREEVILLSETMARLHGVKVTQARQAMNNFFQDYREQSGINGASRTYLRSILEKALGGEIARSVINGIYGDEIRYRMARLQWVDVPQLAALIEQEHLQLQAVFLAFLPPDVAASVLSVLPQERQDEIVYRIAKLDDVNRDVIDELDRLIDRGVAVLSEHGSKVTGIKHAANIVNRIPENQQLLLEQLRERDEDVVDELKDEMYEFFILSRQNQNTLQRLMEEIPMEEWAVALKGTEPVLRQAICNVMPKRQVQLLQSTTSRLGPVPVSRIEQVRKEIMGTVRQLAEDGEIQVQLFAEQTLE</sequence>
<keyword evidence="8" id="KW-0472">Membrane</keyword>
<dbReference type="GO" id="GO:0003774">
    <property type="term" value="F:cytoskeletal motor activity"/>
    <property type="evidence" value="ECO:0007669"/>
    <property type="project" value="InterPro"/>
</dbReference>
<dbReference type="InterPro" id="IPR023087">
    <property type="entry name" value="Flg_Motor_Flig_C"/>
</dbReference>
<dbReference type="PANTHER" id="PTHR30534:SF0">
    <property type="entry name" value="FLAGELLAR MOTOR SWITCH PROTEIN FLIG"/>
    <property type="match status" value="1"/>
</dbReference>
<reference evidence="12 13" key="1">
    <citation type="submission" date="2014-09" db="EMBL/GenBank/DDBJ databases">
        <authorList>
            <person name="Chan K.-G."/>
        </authorList>
    </citation>
    <scope>NUCLEOTIDE SEQUENCE [LARGE SCALE GENOMIC DNA]</scope>
    <source>
        <strain evidence="12 13">M006</strain>
    </source>
</reference>
<dbReference type="InterPro" id="IPR032779">
    <property type="entry name" value="FliG_M"/>
</dbReference>
<dbReference type="InterPro" id="IPR011002">
    <property type="entry name" value="FliG_a-hlx"/>
</dbReference>
<dbReference type="Pfam" id="PF14841">
    <property type="entry name" value="FliG_M"/>
    <property type="match status" value="1"/>
</dbReference>
<dbReference type="Proteomes" id="UP000029516">
    <property type="component" value="Chromosome"/>
</dbReference>
<evidence type="ECO:0000259" key="11">
    <source>
        <dbReference type="SMART" id="SM00924"/>
    </source>
</evidence>
<dbReference type="RefSeq" id="WP_039291020.1">
    <property type="nucleotide sequence ID" value="NZ_CP009458.1"/>
</dbReference>
<evidence type="ECO:0000256" key="2">
    <source>
        <dbReference type="ARBA" id="ARBA00004515"/>
    </source>
</evidence>
<dbReference type="KEGG" id="cem:LH23_10990"/>
<accession>A0AAN0S438</accession>
<dbReference type="InterPro" id="IPR006668">
    <property type="entry name" value="Mg_transptr_MgtE_intracell_dom"/>
</dbReference>
<evidence type="ECO:0000256" key="1">
    <source>
        <dbReference type="ARBA" id="ARBA00004117"/>
    </source>
</evidence>
<dbReference type="Pfam" id="PF01706">
    <property type="entry name" value="FliG_C"/>
    <property type="match status" value="1"/>
</dbReference>
<keyword evidence="12" id="KW-0969">Cilium</keyword>
<dbReference type="GO" id="GO:0009425">
    <property type="term" value="C:bacterial-type flagellum basal body"/>
    <property type="evidence" value="ECO:0007669"/>
    <property type="project" value="UniProtKB-SubCell"/>
</dbReference>
<comment type="function">
    <text evidence="10">FliG is one of three proteins (FliG, FliN, FliM) that forms the rotor-mounted switch complex (C ring), located at the base of the basal body. This complex interacts with the CheY and CheZ chemotaxis proteins, in addition to contacting components of the motor that determine the direction of flagellar rotation.</text>
</comment>
<dbReference type="AlphaFoldDB" id="A0AAN0S438"/>
<dbReference type="GO" id="GO:0006935">
    <property type="term" value="P:chemotaxis"/>
    <property type="evidence" value="ECO:0007669"/>
    <property type="project" value="UniProtKB-KW"/>
</dbReference>
<keyword evidence="12" id="KW-0966">Cell projection</keyword>
<comment type="subcellular location">
    <subcellularLocation>
        <location evidence="1">Bacterial flagellum basal body</location>
    </subcellularLocation>
    <subcellularLocation>
        <location evidence="2">Cell inner membrane</location>
        <topology evidence="2">Peripheral membrane protein</topology>
        <orientation evidence="2">Cytoplasmic side</orientation>
    </subcellularLocation>
</comment>
<keyword evidence="12" id="KW-0282">Flagellum</keyword>